<comment type="caution">
    <text evidence="1">The sequence shown here is derived from an EMBL/GenBank/DDBJ whole genome shotgun (WGS) entry which is preliminary data.</text>
</comment>
<reference evidence="1" key="2">
    <citation type="journal article" date="2024" name="Plant">
        <title>Genomic evolution and insights into agronomic trait innovations of Sesamum species.</title>
        <authorList>
            <person name="Miao H."/>
            <person name="Wang L."/>
            <person name="Qu L."/>
            <person name="Liu H."/>
            <person name="Sun Y."/>
            <person name="Le M."/>
            <person name="Wang Q."/>
            <person name="Wei S."/>
            <person name="Zheng Y."/>
            <person name="Lin W."/>
            <person name="Duan Y."/>
            <person name="Cao H."/>
            <person name="Xiong S."/>
            <person name="Wang X."/>
            <person name="Wei L."/>
            <person name="Li C."/>
            <person name="Ma Q."/>
            <person name="Ju M."/>
            <person name="Zhao R."/>
            <person name="Li G."/>
            <person name="Mu C."/>
            <person name="Tian Q."/>
            <person name="Mei H."/>
            <person name="Zhang T."/>
            <person name="Gao T."/>
            <person name="Zhang H."/>
        </authorList>
    </citation>
    <scope>NUCLEOTIDE SEQUENCE</scope>
    <source>
        <strain evidence="1">G01</strain>
    </source>
</reference>
<evidence type="ECO:0000313" key="1">
    <source>
        <dbReference type="EMBL" id="KAL0354201.1"/>
    </source>
</evidence>
<gene>
    <name evidence="1" type="ORF">Sangu_1001400</name>
</gene>
<organism evidence="1">
    <name type="scientific">Sesamum angustifolium</name>
    <dbReference type="NCBI Taxonomy" id="2727405"/>
    <lineage>
        <taxon>Eukaryota</taxon>
        <taxon>Viridiplantae</taxon>
        <taxon>Streptophyta</taxon>
        <taxon>Embryophyta</taxon>
        <taxon>Tracheophyta</taxon>
        <taxon>Spermatophyta</taxon>
        <taxon>Magnoliopsida</taxon>
        <taxon>eudicotyledons</taxon>
        <taxon>Gunneridae</taxon>
        <taxon>Pentapetalae</taxon>
        <taxon>asterids</taxon>
        <taxon>lamiids</taxon>
        <taxon>Lamiales</taxon>
        <taxon>Pedaliaceae</taxon>
        <taxon>Sesamum</taxon>
    </lineage>
</organism>
<dbReference type="EMBL" id="JACGWK010000005">
    <property type="protein sequence ID" value="KAL0354201.1"/>
    <property type="molecule type" value="Genomic_DNA"/>
</dbReference>
<name>A0AAW2PHV0_9LAMI</name>
<protein>
    <submittedName>
        <fullName evidence="1">Uncharacterized protein</fullName>
    </submittedName>
</protein>
<reference evidence="1" key="1">
    <citation type="submission" date="2020-06" db="EMBL/GenBank/DDBJ databases">
        <authorList>
            <person name="Li T."/>
            <person name="Hu X."/>
            <person name="Zhang T."/>
            <person name="Song X."/>
            <person name="Zhang H."/>
            <person name="Dai N."/>
            <person name="Sheng W."/>
            <person name="Hou X."/>
            <person name="Wei L."/>
        </authorList>
    </citation>
    <scope>NUCLEOTIDE SEQUENCE</scope>
    <source>
        <strain evidence="1">G01</strain>
        <tissue evidence="1">Leaf</tissue>
    </source>
</reference>
<sequence length="84" mass="9620">MIFPPEELGVYGSVSPRWTKSSIHSRSSPQGEWIVPVKFHDRKKHRVCRGHVREEENAYLGKQAACNRGDKDEDMQHVACRAMA</sequence>
<accession>A0AAW2PHV0</accession>
<proteinExistence type="predicted"/>
<dbReference type="AlphaFoldDB" id="A0AAW2PHV0"/>